<organism evidence="1 2">
    <name type="scientific">Rugosibacter aromaticivorans</name>
    <dbReference type="NCBI Taxonomy" id="1565605"/>
    <lineage>
        <taxon>Bacteria</taxon>
        <taxon>Pseudomonadati</taxon>
        <taxon>Pseudomonadota</taxon>
        <taxon>Betaproteobacteria</taxon>
        <taxon>Nitrosomonadales</taxon>
        <taxon>Sterolibacteriaceae</taxon>
        <taxon>Rugosibacter</taxon>
    </lineage>
</organism>
<dbReference type="Proteomes" id="UP000061603">
    <property type="component" value="Chromosome"/>
</dbReference>
<protein>
    <submittedName>
        <fullName evidence="1">Uncharacterized protein</fullName>
    </submittedName>
</protein>
<dbReference type="HOGENOM" id="CLU_2635664_0_0_4"/>
<keyword evidence="2" id="KW-1185">Reference proteome</keyword>
<dbReference type="AlphaFoldDB" id="A0A0C5J011"/>
<evidence type="ECO:0000313" key="1">
    <source>
        <dbReference type="EMBL" id="AJP48402.1"/>
    </source>
</evidence>
<dbReference type="KEGG" id="rbu:PG1C_07885"/>
<dbReference type="RefSeq" id="WP_202634309.1">
    <property type="nucleotide sequence ID" value="NZ_CP010554.1"/>
</dbReference>
<reference evidence="1 2" key="1">
    <citation type="journal article" date="2015" name="Genome Announc.">
        <title>Complete Genome Sequence of a Novel Bacterium within the Family Rhodocyclaceae That Degrades Polycyclic Aromatic Hydrocarbons.</title>
        <authorList>
            <person name="Singleton D.R."/>
            <person name="Dickey A.N."/>
            <person name="Scholl E.H."/>
            <person name="Wright F.A."/>
            <person name="Aitken M.D."/>
        </authorList>
    </citation>
    <scope>NUCLEOTIDE SEQUENCE [LARGE SCALE GENOMIC DNA]</scope>
    <source>
        <strain evidence="2">PG1-Ca6</strain>
    </source>
</reference>
<sequence>MPVSTEEKKRIVSEFLQRCAAYADDKLAAYQQQAALAKGNEGLTLQDKISHWTAYRVFTEYTVEELKTAELDSWFAE</sequence>
<proteinExistence type="predicted"/>
<dbReference type="EMBL" id="CP010554">
    <property type="protein sequence ID" value="AJP48402.1"/>
    <property type="molecule type" value="Genomic_DNA"/>
</dbReference>
<gene>
    <name evidence="1" type="ORF">PG1C_07885</name>
</gene>
<name>A0A0C5J011_9PROT</name>
<dbReference type="STRING" id="1565605.PG1C_07885"/>
<accession>A0A0C5J011</accession>
<evidence type="ECO:0000313" key="2">
    <source>
        <dbReference type="Proteomes" id="UP000061603"/>
    </source>
</evidence>